<keyword evidence="2" id="KW-1185">Reference proteome</keyword>
<gene>
    <name evidence="1" type="ORF">GCM10010218_46120</name>
</gene>
<reference evidence="1" key="1">
    <citation type="journal article" date="2014" name="Int. J. Syst. Evol. Microbiol.">
        <title>Complete genome sequence of Corynebacterium casei LMG S-19264T (=DSM 44701T), isolated from a smear-ripened cheese.</title>
        <authorList>
            <consortium name="US DOE Joint Genome Institute (JGI-PGF)"/>
            <person name="Walter F."/>
            <person name="Albersmeier A."/>
            <person name="Kalinowski J."/>
            <person name="Ruckert C."/>
        </authorList>
    </citation>
    <scope>NUCLEOTIDE SEQUENCE</scope>
    <source>
        <strain evidence="1">JCM 4059</strain>
    </source>
</reference>
<reference evidence="1" key="2">
    <citation type="submission" date="2020-09" db="EMBL/GenBank/DDBJ databases">
        <authorList>
            <person name="Sun Q."/>
            <person name="Ohkuma M."/>
        </authorList>
    </citation>
    <scope>NUCLEOTIDE SEQUENCE</scope>
    <source>
        <strain evidence="1">JCM 4059</strain>
    </source>
</reference>
<evidence type="ECO:0000313" key="2">
    <source>
        <dbReference type="Proteomes" id="UP000638313"/>
    </source>
</evidence>
<evidence type="ECO:0000313" key="1">
    <source>
        <dbReference type="EMBL" id="GHF59388.1"/>
    </source>
</evidence>
<dbReference type="AlphaFoldDB" id="A0A919EER5"/>
<comment type="caution">
    <text evidence="1">The sequence shown here is derived from an EMBL/GenBank/DDBJ whole genome shotgun (WGS) entry which is preliminary data.</text>
</comment>
<dbReference type="Proteomes" id="UP000638313">
    <property type="component" value="Unassembled WGS sequence"/>
</dbReference>
<dbReference type="Pfam" id="PF13618">
    <property type="entry name" value="Gluconate_2-dh3"/>
    <property type="match status" value="1"/>
</dbReference>
<dbReference type="InterPro" id="IPR027056">
    <property type="entry name" value="Gluconate_2DH_su3"/>
</dbReference>
<protein>
    <recommendedName>
        <fullName evidence="3">Gluconate 2-dehydrogenase subunit 3 family protein</fullName>
    </recommendedName>
</protein>
<proteinExistence type="predicted"/>
<name>A0A919EER5_9ACTN</name>
<sequence length="184" mass="20819">MGRAGTWDPVTAGVVLARLGPRHEPALRFFTPREEAVAEALLDHVLARSPDDPPVPVLTVIDDRLATGEYDGWHFADLPQDAEAWRRSLAGLDEDARLRHDGRGFPESGYGERDRLLRHVLQLGSGDWYGMPAGHVWKLWTRYACEAYYAHPHAWDEIGFGGPAYPRGYLRLGRGLREPWEEPR</sequence>
<dbReference type="EMBL" id="BNBD01000010">
    <property type="protein sequence ID" value="GHF59388.1"/>
    <property type="molecule type" value="Genomic_DNA"/>
</dbReference>
<organism evidence="1 2">
    <name type="scientific">Streptomyces mashuensis</name>
    <dbReference type="NCBI Taxonomy" id="33904"/>
    <lineage>
        <taxon>Bacteria</taxon>
        <taxon>Bacillati</taxon>
        <taxon>Actinomycetota</taxon>
        <taxon>Actinomycetes</taxon>
        <taxon>Kitasatosporales</taxon>
        <taxon>Streptomycetaceae</taxon>
        <taxon>Streptomyces</taxon>
    </lineage>
</organism>
<accession>A0A919EER5</accession>
<evidence type="ECO:0008006" key="3">
    <source>
        <dbReference type="Google" id="ProtNLM"/>
    </source>
</evidence>